<keyword evidence="3" id="KW-1185">Reference proteome</keyword>
<protein>
    <submittedName>
        <fullName evidence="2">Uncharacterized protein</fullName>
    </submittedName>
</protein>
<dbReference type="Pfam" id="PF08939">
    <property type="entry name" value="Bles03"/>
    <property type="match status" value="1"/>
</dbReference>
<dbReference type="EnsemblMetazoa" id="SMAR007066-RA">
    <property type="protein sequence ID" value="SMAR007066-PA"/>
    <property type="gene ID" value="SMAR007066"/>
</dbReference>
<reference evidence="3" key="1">
    <citation type="submission" date="2011-05" db="EMBL/GenBank/DDBJ databases">
        <authorList>
            <person name="Richards S.R."/>
            <person name="Qu J."/>
            <person name="Jiang H."/>
            <person name="Jhangiani S.N."/>
            <person name="Agravi P."/>
            <person name="Goodspeed R."/>
            <person name="Gross S."/>
            <person name="Mandapat C."/>
            <person name="Jackson L."/>
            <person name="Mathew T."/>
            <person name="Pu L."/>
            <person name="Thornton R."/>
            <person name="Saada N."/>
            <person name="Wilczek-Boney K.B."/>
            <person name="Lee S."/>
            <person name="Kovar C."/>
            <person name="Wu Y."/>
            <person name="Scherer S.E."/>
            <person name="Worley K.C."/>
            <person name="Muzny D.M."/>
            <person name="Gibbs R."/>
        </authorList>
    </citation>
    <scope>NUCLEOTIDE SEQUENCE</scope>
    <source>
        <strain evidence="3">Brora</strain>
    </source>
</reference>
<dbReference type="InterPro" id="IPR023398">
    <property type="entry name" value="TIF_eIF4e-like"/>
</dbReference>
<comment type="similarity">
    <text evidence="1">Belongs to the UPF0696 family.</text>
</comment>
<accession>T1J0L4</accession>
<dbReference type="PANTHER" id="PTHR31977">
    <property type="entry name" value="UPF0696 PROTEIN C11ORF68"/>
    <property type="match status" value="1"/>
</dbReference>
<proteinExistence type="inferred from homology"/>
<dbReference type="InterPro" id="IPR015034">
    <property type="entry name" value="Bles03"/>
</dbReference>
<dbReference type="PANTHER" id="PTHR31977:SF1">
    <property type="entry name" value="UPF0696 PROTEIN C11ORF68"/>
    <property type="match status" value="1"/>
</dbReference>
<dbReference type="STRING" id="126957.T1J0L4"/>
<dbReference type="Proteomes" id="UP000014500">
    <property type="component" value="Unassembled WGS sequence"/>
</dbReference>
<dbReference type="AlphaFoldDB" id="T1J0L4"/>
<organism evidence="2 3">
    <name type="scientific">Strigamia maritima</name>
    <name type="common">European centipede</name>
    <name type="synonym">Geophilus maritimus</name>
    <dbReference type="NCBI Taxonomy" id="126957"/>
    <lineage>
        <taxon>Eukaryota</taxon>
        <taxon>Metazoa</taxon>
        <taxon>Ecdysozoa</taxon>
        <taxon>Arthropoda</taxon>
        <taxon>Myriapoda</taxon>
        <taxon>Chilopoda</taxon>
        <taxon>Pleurostigmophora</taxon>
        <taxon>Geophilomorpha</taxon>
        <taxon>Linotaeniidae</taxon>
        <taxon>Strigamia</taxon>
    </lineage>
</organism>
<evidence type="ECO:0000313" key="3">
    <source>
        <dbReference type="Proteomes" id="UP000014500"/>
    </source>
</evidence>
<sequence length="309" mass="35868">MRSFCELLSQSLRPLGINQLRSHISRLRMTSAATKYVQPIMTTAATKYVQPIMTTAATEDVQPSMEGTRSTQTHDIEFQFQGIRFPEYYFPEYVTKQLHCSLSLAIGWHIVQVLSFLELELHLPSSYKRVSNIIKWIGVHARSFKIEDYQPLDKHCLQMEFRRIQRVEGVVTLDRMTQLSRTYKITSGKWLFYVHFWDVDKIWRKVANKIATDEFGGYSTYAKVSTCAINEMHVICVHIKSEKTADIIQLEMAIRELGVKGKLYFKPDIYSFCGIHYGHPSLIRPVTFISDFRNGHEVSSVIRTGYHVR</sequence>
<evidence type="ECO:0000313" key="2">
    <source>
        <dbReference type="EnsemblMetazoa" id="SMAR007066-PA"/>
    </source>
</evidence>
<name>T1J0L4_STRMM</name>
<dbReference type="PhylomeDB" id="T1J0L4"/>
<dbReference type="HOGENOM" id="CLU_901885_0_0_1"/>
<reference evidence="2" key="2">
    <citation type="submission" date="2015-02" db="UniProtKB">
        <authorList>
            <consortium name="EnsemblMetazoa"/>
        </authorList>
    </citation>
    <scope>IDENTIFICATION</scope>
</reference>
<dbReference type="Gene3D" id="3.30.760.10">
    <property type="entry name" value="RNA Cap, Translation Initiation Factor Eif4e"/>
    <property type="match status" value="1"/>
</dbReference>
<evidence type="ECO:0000256" key="1">
    <source>
        <dbReference type="ARBA" id="ARBA00010568"/>
    </source>
</evidence>
<dbReference type="SUPFAM" id="SSF55418">
    <property type="entry name" value="eIF4e-like"/>
    <property type="match status" value="1"/>
</dbReference>
<dbReference type="EMBL" id="AFFK01020651">
    <property type="status" value="NOT_ANNOTATED_CDS"/>
    <property type="molecule type" value="Genomic_DNA"/>
</dbReference>